<proteinExistence type="predicted"/>
<dbReference type="Proteomes" id="UP000011864">
    <property type="component" value="Chromosome"/>
</dbReference>
<keyword evidence="2" id="KW-1185">Reference proteome</keyword>
<dbReference type="PATRIC" id="fig|1129794.4.peg.4666"/>
<dbReference type="HOGENOM" id="CLU_2937478_0_0_6"/>
<sequence>MAIAEKIVTHYSMTGGSLPISGDIACYKYFTSADIAEVFSISGEFIKISNEPNPDAATAC</sequence>
<evidence type="ECO:0000313" key="1">
    <source>
        <dbReference type="EMBL" id="AGH46785.1"/>
    </source>
</evidence>
<protein>
    <submittedName>
        <fullName evidence="1">Uncharacterized protein</fullName>
    </submittedName>
</protein>
<organism evidence="1 2">
    <name type="scientific">Paraglaciecola psychrophila 170</name>
    <dbReference type="NCBI Taxonomy" id="1129794"/>
    <lineage>
        <taxon>Bacteria</taxon>
        <taxon>Pseudomonadati</taxon>
        <taxon>Pseudomonadota</taxon>
        <taxon>Gammaproteobacteria</taxon>
        <taxon>Alteromonadales</taxon>
        <taxon>Alteromonadaceae</taxon>
        <taxon>Paraglaciecola</taxon>
    </lineage>
</organism>
<gene>
    <name evidence="1" type="ORF">C427_4686</name>
</gene>
<dbReference type="KEGG" id="gps:C427_4686"/>
<reference evidence="1 2" key="1">
    <citation type="journal article" date="2013" name="Genome Announc.">
        <title>Complete Genome Sequence of Glaciecola psychrophila Strain 170T.</title>
        <authorList>
            <person name="Yin J."/>
            <person name="Chen J."/>
            <person name="Liu G."/>
            <person name="Yu Y."/>
            <person name="Song L."/>
            <person name="Wang X."/>
            <person name="Qu X."/>
        </authorList>
    </citation>
    <scope>NUCLEOTIDE SEQUENCE [LARGE SCALE GENOMIC DNA]</scope>
    <source>
        <strain evidence="1 2">170</strain>
    </source>
</reference>
<dbReference type="AlphaFoldDB" id="K7AGW2"/>
<accession>K7AGW2</accession>
<evidence type="ECO:0000313" key="2">
    <source>
        <dbReference type="Proteomes" id="UP000011864"/>
    </source>
</evidence>
<name>K7AGW2_9ALTE</name>
<dbReference type="OrthoDB" id="6360607at2"/>
<dbReference type="EMBL" id="CP003837">
    <property type="protein sequence ID" value="AGH46785.1"/>
    <property type="molecule type" value="Genomic_DNA"/>
</dbReference>
<dbReference type="RefSeq" id="WP_007642334.1">
    <property type="nucleotide sequence ID" value="NC_020514.1"/>
</dbReference>